<evidence type="ECO:0000313" key="2">
    <source>
        <dbReference type="EMBL" id="MCF1595252.1"/>
    </source>
</evidence>
<gene>
    <name evidence="2" type="ORF">L0P92_16965</name>
</gene>
<proteinExistence type="predicted"/>
<accession>A0A9X1PXK6</accession>
<dbReference type="Proteomes" id="UP001139384">
    <property type="component" value="Unassembled WGS sequence"/>
</dbReference>
<evidence type="ECO:0000259" key="1">
    <source>
        <dbReference type="Pfam" id="PF14534"/>
    </source>
</evidence>
<organism evidence="2 3">
    <name type="scientific">Streptomyces muensis</name>
    <dbReference type="NCBI Taxonomy" id="1077944"/>
    <lineage>
        <taxon>Bacteria</taxon>
        <taxon>Bacillati</taxon>
        <taxon>Actinomycetota</taxon>
        <taxon>Actinomycetes</taxon>
        <taxon>Kitasatosporales</taxon>
        <taxon>Streptomycetaceae</taxon>
        <taxon>Streptomyces</taxon>
    </lineage>
</organism>
<reference evidence="2" key="1">
    <citation type="submission" date="2022-01" db="EMBL/GenBank/DDBJ databases">
        <title>Draft Genome Sequences of Seven Type Strains of the Genus Streptomyces.</title>
        <authorList>
            <person name="Aziz S."/>
            <person name="Coretto E."/>
            <person name="Chronakova A."/>
            <person name="Sproer C."/>
            <person name="Huber K."/>
            <person name="Nouioui I."/>
            <person name="Gross H."/>
        </authorList>
    </citation>
    <scope>NUCLEOTIDE SEQUENCE</scope>
    <source>
        <strain evidence="2">DSM 103493</strain>
    </source>
</reference>
<protein>
    <submittedName>
        <fullName evidence="2">Nuclear transport factor 2 family protein</fullName>
    </submittedName>
</protein>
<dbReference type="InterPro" id="IPR027843">
    <property type="entry name" value="DUF4440"/>
</dbReference>
<dbReference type="InterPro" id="IPR032710">
    <property type="entry name" value="NTF2-like_dom_sf"/>
</dbReference>
<evidence type="ECO:0000313" key="3">
    <source>
        <dbReference type="Proteomes" id="UP001139384"/>
    </source>
</evidence>
<comment type="caution">
    <text evidence="2">The sequence shown here is derived from an EMBL/GenBank/DDBJ whole genome shotgun (WGS) entry which is preliminary data.</text>
</comment>
<name>A0A9X1PXK6_STRM4</name>
<sequence>MTERDPAVQAAIEGELRLLDPEVRRSADLLGSLLHPEFHEFGSSGRRWDRASTLSRLPAETDASARHVVTSEIRGVRLAPDLVHLTFDTQHGGRYAHRSSLWRRTADGWQMYFHQGTPFSAEEA</sequence>
<dbReference type="Gene3D" id="3.10.450.50">
    <property type="match status" value="1"/>
</dbReference>
<dbReference type="RefSeq" id="WP_234763556.1">
    <property type="nucleotide sequence ID" value="NZ_JAKEIP010000060.1"/>
</dbReference>
<keyword evidence="3" id="KW-1185">Reference proteome</keyword>
<dbReference type="AlphaFoldDB" id="A0A9X1PXK6"/>
<dbReference type="SUPFAM" id="SSF54427">
    <property type="entry name" value="NTF2-like"/>
    <property type="match status" value="1"/>
</dbReference>
<dbReference type="Pfam" id="PF14534">
    <property type="entry name" value="DUF4440"/>
    <property type="match status" value="1"/>
</dbReference>
<dbReference type="EMBL" id="JAKEIP010000060">
    <property type="protein sequence ID" value="MCF1595252.1"/>
    <property type="molecule type" value="Genomic_DNA"/>
</dbReference>
<feature type="domain" description="DUF4440" evidence="1">
    <location>
        <begin position="15"/>
        <end position="111"/>
    </location>
</feature>